<dbReference type="KEGG" id="acan:ACA1_087930"/>
<dbReference type="PANTHER" id="PTHR24171">
    <property type="entry name" value="ANKYRIN REPEAT DOMAIN-CONTAINING PROTEIN 39-RELATED"/>
    <property type="match status" value="1"/>
</dbReference>
<dbReference type="Proteomes" id="UP000011083">
    <property type="component" value="Unassembled WGS sequence"/>
</dbReference>
<dbReference type="SUPFAM" id="SSF48065">
    <property type="entry name" value="DBL homology domain (DH-domain)"/>
    <property type="match status" value="1"/>
</dbReference>
<dbReference type="VEuPathDB" id="AmoebaDB:ACA1_087930"/>
<feature type="domain" description="SH3" evidence="7">
    <location>
        <begin position="1268"/>
        <end position="1329"/>
    </location>
</feature>
<dbReference type="SUPFAM" id="SSF48403">
    <property type="entry name" value="Ankyrin repeat"/>
    <property type="match status" value="1"/>
</dbReference>
<feature type="compositionally biased region" description="Basic and acidic residues" evidence="6">
    <location>
        <begin position="1022"/>
        <end position="1031"/>
    </location>
</feature>
<accession>L8GVJ9</accession>
<feature type="compositionally biased region" description="Low complexity" evidence="6">
    <location>
        <begin position="1200"/>
        <end position="1246"/>
    </location>
</feature>
<dbReference type="Gene3D" id="1.20.900.10">
    <property type="entry name" value="Dbl homology (DH) domain"/>
    <property type="match status" value="1"/>
</dbReference>
<dbReference type="Pfam" id="PF07653">
    <property type="entry name" value="SH3_2"/>
    <property type="match status" value="1"/>
</dbReference>
<dbReference type="SMART" id="SM00326">
    <property type="entry name" value="SH3"/>
    <property type="match status" value="1"/>
</dbReference>
<reference evidence="10 11" key="1">
    <citation type="journal article" date="2013" name="Genome Biol.">
        <title>Genome of Acanthamoeba castellanii highlights extensive lateral gene transfer and early evolution of tyrosine kinase signaling.</title>
        <authorList>
            <person name="Clarke M."/>
            <person name="Lohan A.J."/>
            <person name="Liu B."/>
            <person name="Lagkouvardos I."/>
            <person name="Roy S."/>
            <person name="Zafar N."/>
            <person name="Bertelli C."/>
            <person name="Schilde C."/>
            <person name="Kianianmomeni A."/>
            <person name="Burglin T.R."/>
            <person name="Frech C."/>
            <person name="Turcotte B."/>
            <person name="Kopec K.O."/>
            <person name="Synnott J.M."/>
            <person name="Choo C."/>
            <person name="Paponov I."/>
            <person name="Finkler A."/>
            <person name="Soon Heng Tan C."/>
            <person name="Hutchins A.P."/>
            <person name="Weinmeier T."/>
            <person name="Rattei T."/>
            <person name="Chu J.S."/>
            <person name="Gimenez G."/>
            <person name="Irimia M."/>
            <person name="Rigden D.J."/>
            <person name="Fitzpatrick D.A."/>
            <person name="Lorenzo-Morales J."/>
            <person name="Bateman A."/>
            <person name="Chiu C.H."/>
            <person name="Tang P."/>
            <person name="Hegemann P."/>
            <person name="Fromm H."/>
            <person name="Raoult D."/>
            <person name="Greub G."/>
            <person name="Miranda-Saavedra D."/>
            <person name="Chen N."/>
            <person name="Nash P."/>
            <person name="Ginger M.L."/>
            <person name="Horn M."/>
            <person name="Schaap P."/>
            <person name="Caler L."/>
            <person name="Loftus B."/>
        </authorList>
    </citation>
    <scope>NUCLEOTIDE SEQUENCE [LARGE SCALE GENOMIC DNA]</scope>
    <source>
        <strain evidence="10 11">Neff</strain>
    </source>
</reference>
<evidence type="ECO:0000313" key="11">
    <source>
        <dbReference type="Proteomes" id="UP000011083"/>
    </source>
</evidence>
<feature type="compositionally biased region" description="Polar residues" evidence="6">
    <location>
        <begin position="964"/>
        <end position="973"/>
    </location>
</feature>
<dbReference type="SMART" id="SM00248">
    <property type="entry name" value="ANK"/>
    <property type="match status" value="10"/>
</dbReference>
<name>L8GVJ9_ACACF</name>
<dbReference type="PANTHER" id="PTHR24171:SF9">
    <property type="entry name" value="ANKYRIN REPEAT DOMAIN-CONTAINING PROTEIN 39"/>
    <property type="match status" value="1"/>
</dbReference>
<evidence type="ECO:0000256" key="3">
    <source>
        <dbReference type="ARBA" id="ARBA00023043"/>
    </source>
</evidence>
<evidence type="ECO:0000256" key="1">
    <source>
        <dbReference type="ARBA" id="ARBA00022443"/>
    </source>
</evidence>
<dbReference type="EMBL" id="KB007985">
    <property type="protein sequence ID" value="ELR16598.1"/>
    <property type="molecule type" value="Genomic_DNA"/>
</dbReference>
<dbReference type="InterPro" id="IPR036028">
    <property type="entry name" value="SH3-like_dom_sf"/>
</dbReference>
<dbReference type="SMART" id="SM00233">
    <property type="entry name" value="PH"/>
    <property type="match status" value="1"/>
</dbReference>
<dbReference type="InterPro" id="IPR035899">
    <property type="entry name" value="DBL_dom_sf"/>
</dbReference>
<dbReference type="Pfam" id="PF12796">
    <property type="entry name" value="Ank_2"/>
    <property type="match status" value="4"/>
</dbReference>
<dbReference type="CDD" id="cd00160">
    <property type="entry name" value="RhoGEF"/>
    <property type="match status" value="1"/>
</dbReference>
<feature type="domain" description="DH" evidence="9">
    <location>
        <begin position="574"/>
        <end position="759"/>
    </location>
</feature>
<evidence type="ECO:0000256" key="5">
    <source>
        <dbReference type="PROSITE-ProRule" id="PRU00192"/>
    </source>
</evidence>
<evidence type="ECO:0000256" key="2">
    <source>
        <dbReference type="ARBA" id="ARBA00022737"/>
    </source>
</evidence>
<organism evidence="10 11">
    <name type="scientific">Acanthamoeba castellanii (strain ATCC 30010 / Neff)</name>
    <dbReference type="NCBI Taxonomy" id="1257118"/>
    <lineage>
        <taxon>Eukaryota</taxon>
        <taxon>Amoebozoa</taxon>
        <taxon>Discosea</taxon>
        <taxon>Longamoebia</taxon>
        <taxon>Centramoebida</taxon>
        <taxon>Acanthamoebidae</taxon>
        <taxon>Acanthamoeba</taxon>
    </lineage>
</organism>
<dbReference type="SUPFAM" id="SSF50044">
    <property type="entry name" value="SH3-domain"/>
    <property type="match status" value="1"/>
</dbReference>
<dbReference type="PROSITE" id="PS50003">
    <property type="entry name" value="PH_DOMAIN"/>
    <property type="match status" value="1"/>
</dbReference>
<dbReference type="Gene3D" id="1.25.40.20">
    <property type="entry name" value="Ankyrin repeat-containing domain"/>
    <property type="match status" value="4"/>
</dbReference>
<keyword evidence="3 4" id="KW-0040">ANK repeat</keyword>
<feature type="repeat" description="ANK" evidence="4">
    <location>
        <begin position="127"/>
        <end position="160"/>
    </location>
</feature>
<dbReference type="InterPro" id="IPR011993">
    <property type="entry name" value="PH-like_dom_sf"/>
</dbReference>
<protein>
    <submittedName>
        <fullName evidence="10">RhoGEF domain containing protein</fullName>
    </submittedName>
</protein>
<gene>
    <name evidence="10" type="ORF">ACA1_087930</name>
</gene>
<dbReference type="PROSITE" id="PS50297">
    <property type="entry name" value="ANK_REP_REGION"/>
    <property type="match status" value="5"/>
</dbReference>
<feature type="domain" description="PH" evidence="8">
    <location>
        <begin position="794"/>
        <end position="896"/>
    </location>
</feature>
<evidence type="ECO:0000256" key="6">
    <source>
        <dbReference type="SAM" id="MobiDB-lite"/>
    </source>
</evidence>
<feature type="repeat" description="ANK" evidence="4">
    <location>
        <begin position="389"/>
        <end position="422"/>
    </location>
</feature>
<dbReference type="PROSITE" id="PS50088">
    <property type="entry name" value="ANK_REPEAT"/>
    <property type="match status" value="5"/>
</dbReference>
<feature type="compositionally biased region" description="Low complexity" evidence="6">
    <location>
        <begin position="1122"/>
        <end position="1171"/>
    </location>
</feature>
<evidence type="ECO:0000256" key="4">
    <source>
        <dbReference type="PROSITE-ProRule" id="PRU00023"/>
    </source>
</evidence>
<dbReference type="OrthoDB" id="19174at2759"/>
<feature type="compositionally biased region" description="Polar residues" evidence="6">
    <location>
        <begin position="1071"/>
        <end position="1091"/>
    </location>
</feature>
<dbReference type="STRING" id="1257118.L8GVJ9"/>
<dbReference type="InterPro" id="IPR000219">
    <property type="entry name" value="DH_dom"/>
</dbReference>
<feature type="compositionally biased region" description="Polar residues" evidence="6">
    <location>
        <begin position="43"/>
        <end position="54"/>
    </location>
</feature>
<proteinExistence type="predicted"/>
<dbReference type="Pfam" id="PF22697">
    <property type="entry name" value="SOS1_NGEF_PH"/>
    <property type="match status" value="1"/>
</dbReference>
<keyword evidence="1 5" id="KW-0728">SH3 domain</keyword>
<keyword evidence="11" id="KW-1185">Reference proteome</keyword>
<dbReference type="Gene3D" id="2.30.30.40">
    <property type="entry name" value="SH3 Domains"/>
    <property type="match status" value="1"/>
</dbReference>
<feature type="region of interest" description="Disordered" evidence="6">
    <location>
        <begin position="940"/>
        <end position="1246"/>
    </location>
</feature>
<dbReference type="Pfam" id="PF00621">
    <property type="entry name" value="RhoGEF"/>
    <property type="match status" value="1"/>
</dbReference>
<dbReference type="Gene3D" id="2.30.29.30">
    <property type="entry name" value="Pleckstrin-homology domain (PH domain)/Phosphotyrosine-binding domain (PTB)"/>
    <property type="match status" value="1"/>
</dbReference>
<feature type="compositionally biased region" description="Low complexity" evidence="6">
    <location>
        <begin position="981"/>
        <end position="1017"/>
    </location>
</feature>
<feature type="repeat" description="ANK" evidence="4">
    <location>
        <begin position="464"/>
        <end position="496"/>
    </location>
</feature>
<evidence type="ECO:0000259" key="8">
    <source>
        <dbReference type="PROSITE" id="PS50003"/>
    </source>
</evidence>
<dbReference type="InterPro" id="IPR001452">
    <property type="entry name" value="SH3_domain"/>
</dbReference>
<feature type="repeat" description="ANK" evidence="4">
    <location>
        <begin position="202"/>
        <end position="234"/>
    </location>
</feature>
<dbReference type="PROSITE" id="PS50002">
    <property type="entry name" value="SH3"/>
    <property type="match status" value="1"/>
</dbReference>
<dbReference type="SMART" id="SM00325">
    <property type="entry name" value="RhoGEF"/>
    <property type="match status" value="1"/>
</dbReference>
<dbReference type="GeneID" id="14917318"/>
<dbReference type="GO" id="GO:0005085">
    <property type="term" value="F:guanyl-nucleotide exchange factor activity"/>
    <property type="evidence" value="ECO:0007669"/>
    <property type="project" value="InterPro"/>
</dbReference>
<feature type="repeat" description="ANK" evidence="4">
    <location>
        <begin position="92"/>
        <end position="126"/>
    </location>
</feature>
<dbReference type="RefSeq" id="XP_004338611.1">
    <property type="nucleotide sequence ID" value="XM_004338563.1"/>
</dbReference>
<feature type="compositionally biased region" description="Polar residues" evidence="6">
    <location>
        <begin position="1112"/>
        <end position="1121"/>
    </location>
</feature>
<dbReference type="PROSITE" id="PS50010">
    <property type="entry name" value="DH_2"/>
    <property type="match status" value="1"/>
</dbReference>
<dbReference type="InterPro" id="IPR036770">
    <property type="entry name" value="Ankyrin_rpt-contain_sf"/>
</dbReference>
<feature type="compositionally biased region" description="Low complexity" evidence="6">
    <location>
        <begin position="17"/>
        <end position="29"/>
    </location>
</feature>
<dbReference type="InterPro" id="IPR055251">
    <property type="entry name" value="SOS1_NGEF_PH"/>
</dbReference>
<evidence type="ECO:0000259" key="9">
    <source>
        <dbReference type="PROSITE" id="PS50010"/>
    </source>
</evidence>
<feature type="region of interest" description="Disordered" evidence="6">
    <location>
        <begin position="1"/>
        <end position="58"/>
    </location>
</feature>
<keyword evidence="2" id="KW-0677">Repeat</keyword>
<sequence length="1329" mass="143922">MFKTLRAVGKRGKDKLASSSSSSKKSGSKAADKQIIGGPVLVNDSSDSQLTKNAPTRPMTKVDIHQLVRTSNLVEMKKHRFTDEEVNLRNNDGHTPLHAACSLDRGNIEVVAYLISLGDDVNATDKAGWTPLHAACRFDETGHLIPLLVSHGADVNIANTDGTRPLHYFARKRLQPETLESNARALDVMLTAGADLNVRNVNDETPLHSCVMKGNLATLELLINRSADINAVNKVGDNVLHNAVLCQKLDMISKLLRMGMDPTLSAPNSLNGSPLDLAKKDTSAAGKKIYELLTRPAIEDEADEVAETDKKTDLWSLTKAGDWNEIKKLYGSEEKQKVVLRVTEEELKARNSAGRCLLHLACNQSEPNREMIEYLIANNPTDINCVDNNGCTPLHYACKKNNDAETVVILVVKGADVSRSSNDGMKPIHYFARRALLPESVVSNEKGLDYLMKFGADINAPNKYGETPLHNAILQGNLLMVQLLLSKDPDLTLTNRYNENVLHYAIISQKKDMVDKILDLGIDPRVGSATNGTPLESAKLLSSGQGKEVYEIIQRKATSLDIAGMTDEEKREYKRKRVIDELVETEREYANDLGIIIKVYVNPLKTVMNTDEGLMEWQIEDIFGNIEEIKEASDKMSRALQLCQLADPQYFGQVFLNRMEDLQKYEEVCVHQQIATDALQEALHSHKAFRSFCEAAQKHKDCKKLSIDALLIKPFQRITKYPLLLRELMGVTPEDHPDYPDIAKARDKLEVLINVANEKKRVIDSKMLIKQISDNLVYRDDEERLDLTLDEERVFKREGLFKMSFNKEKMFKRTVLLFSDLILLCHAEKKKYGYHHYIPISQCRVQDVTDGALEGGKAVKNALSLTYQAKQLRVVICIDSAETKKEWMSAIAECAAAEPLTPKLRHSDGGSTVGGASVIRSSQTLPAAFKGFGLRKHAALDDHSNSGDEGSTSPRHNNEAGGSMNRSAPPLSQSDKKKRLGSTTISPPPSSSLSLSTPHGTTSSGPPSPSGSSSSLPATAPLERRTSKLGDDSSSGGGILGVLRRKASTGERFKGGPTSDIAVSSPIEASPTRTGHANTVSGALRGGTTSHYEPAGDRSRPRTPSAALPSVGFTTGSAVTHSPSSGSFPAISSTPSSPACARFSASADSSPASSPPTGLSASLSSSSPSGTPKRRVRALSSYNTAPNRPLPSLPSGGGAQTFAAASAAAQAASSTTPSASSSPSPPAAQKASEPAASGPPMLAASPSARSLSVSSLGTNFNVPLPLSTQHPIAKALFDFVGDKEAFQIDLKEGDVVTVFEKDEEKGDGWWYGECNKTTGYFPSHFVELL</sequence>
<evidence type="ECO:0000259" key="7">
    <source>
        <dbReference type="PROSITE" id="PS50002"/>
    </source>
</evidence>
<dbReference type="SUPFAM" id="SSF50729">
    <property type="entry name" value="PH domain-like"/>
    <property type="match status" value="1"/>
</dbReference>
<evidence type="ECO:0000313" key="10">
    <source>
        <dbReference type="EMBL" id="ELR16598.1"/>
    </source>
</evidence>
<dbReference type="InterPro" id="IPR002110">
    <property type="entry name" value="Ankyrin_rpt"/>
</dbReference>
<dbReference type="InterPro" id="IPR001849">
    <property type="entry name" value="PH_domain"/>
</dbReference>